<reference evidence="9" key="1">
    <citation type="journal article" date="2021" name="Cell">
        <title>Tracing the genetic footprints of vertebrate landing in non-teleost ray-finned fishes.</title>
        <authorList>
            <person name="Bi X."/>
            <person name="Wang K."/>
            <person name="Yang L."/>
            <person name="Pan H."/>
            <person name="Jiang H."/>
            <person name="Wei Q."/>
            <person name="Fang M."/>
            <person name="Yu H."/>
            <person name="Zhu C."/>
            <person name="Cai Y."/>
            <person name="He Y."/>
            <person name="Gan X."/>
            <person name="Zeng H."/>
            <person name="Yu D."/>
            <person name="Zhu Y."/>
            <person name="Jiang H."/>
            <person name="Qiu Q."/>
            <person name="Yang H."/>
            <person name="Zhang Y.E."/>
            <person name="Wang W."/>
            <person name="Zhu M."/>
            <person name="He S."/>
            <person name="Zhang G."/>
        </authorList>
    </citation>
    <scope>NUCLEOTIDE SEQUENCE</scope>
    <source>
        <strain evidence="9">Pddl_001</strain>
    </source>
</reference>
<keyword evidence="5" id="KW-0804">Transcription</keyword>
<organism evidence="9 10">
    <name type="scientific">Polyodon spathula</name>
    <name type="common">North American paddlefish</name>
    <name type="synonym">Squalus spathula</name>
    <dbReference type="NCBI Taxonomy" id="7913"/>
    <lineage>
        <taxon>Eukaryota</taxon>
        <taxon>Metazoa</taxon>
        <taxon>Chordata</taxon>
        <taxon>Craniata</taxon>
        <taxon>Vertebrata</taxon>
        <taxon>Euteleostomi</taxon>
        <taxon>Actinopterygii</taxon>
        <taxon>Chondrostei</taxon>
        <taxon>Acipenseriformes</taxon>
        <taxon>Polyodontidae</taxon>
        <taxon>Polyodon</taxon>
    </lineage>
</organism>
<keyword evidence="6" id="KW-0539">Nucleus</keyword>
<dbReference type="InterPro" id="IPR039350">
    <property type="entry name" value="Prospero_homeodomain"/>
</dbReference>
<feature type="domain" description="Prospero" evidence="8">
    <location>
        <begin position="526"/>
        <end position="680"/>
    </location>
</feature>
<dbReference type="EMBL" id="JAAWVQ010163040">
    <property type="protein sequence ID" value="MBN3287053.1"/>
    <property type="molecule type" value="Genomic_DNA"/>
</dbReference>
<feature type="non-terminal residue" evidence="9">
    <location>
        <position position="1"/>
    </location>
</feature>
<keyword evidence="3" id="KW-0238">DNA-binding</keyword>
<dbReference type="InterPro" id="IPR023082">
    <property type="entry name" value="Homeo_prospero_dom"/>
</dbReference>
<comment type="subcellular location">
    <subcellularLocation>
        <location evidence="1">Nucleus</location>
    </subcellularLocation>
</comment>
<feature type="non-terminal residue" evidence="9">
    <location>
        <position position="680"/>
    </location>
</feature>
<dbReference type="InterPro" id="IPR009057">
    <property type="entry name" value="Homeodomain-like_sf"/>
</dbReference>
<dbReference type="SUPFAM" id="SSF46689">
    <property type="entry name" value="Homeodomain-like"/>
    <property type="match status" value="1"/>
</dbReference>
<keyword evidence="2" id="KW-0805">Transcription regulation</keyword>
<proteinExistence type="predicted"/>
<dbReference type="PROSITE" id="PS51818">
    <property type="entry name" value="HOMEO_PROSPERO"/>
    <property type="match status" value="1"/>
</dbReference>
<feature type="compositionally biased region" description="Low complexity" evidence="7">
    <location>
        <begin position="87"/>
        <end position="109"/>
    </location>
</feature>
<evidence type="ECO:0000313" key="10">
    <source>
        <dbReference type="Proteomes" id="UP001166093"/>
    </source>
</evidence>
<gene>
    <name evidence="9" type="primary">Prox1_2</name>
    <name evidence="9" type="ORF">GTO93_0016846</name>
</gene>
<evidence type="ECO:0000256" key="3">
    <source>
        <dbReference type="ARBA" id="ARBA00023125"/>
    </source>
</evidence>
<feature type="region of interest" description="Disordered" evidence="7">
    <location>
        <begin position="136"/>
        <end position="192"/>
    </location>
</feature>
<evidence type="ECO:0000259" key="8">
    <source>
        <dbReference type="PROSITE" id="PS51818"/>
    </source>
</evidence>
<feature type="compositionally biased region" description="Basic and acidic residues" evidence="7">
    <location>
        <begin position="111"/>
        <end position="122"/>
    </location>
</feature>
<dbReference type="PANTHER" id="PTHR12198:SF9">
    <property type="entry name" value="PROSPERO HOMEOBOX PROTEIN 2"/>
    <property type="match status" value="1"/>
</dbReference>
<feature type="region of interest" description="Disordered" evidence="7">
    <location>
        <begin position="1"/>
        <end position="21"/>
    </location>
</feature>
<dbReference type="Proteomes" id="UP001166093">
    <property type="component" value="Unassembled WGS sequence"/>
</dbReference>
<dbReference type="PANTHER" id="PTHR12198">
    <property type="entry name" value="HOMEOBOX PROTEIN PROSPERO/PROX-1/CEH-26"/>
    <property type="match status" value="1"/>
</dbReference>
<dbReference type="Pfam" id="PF05044">
    <property type="entry name" value="HPD"/>
    <property type="match status" value="1"/>
</dbReference>
<feature type="compositionally biased region" description="Basic and acidic residues" evidence="7">
    <location>
        <begin position="144"/>
        <end position="161"/>
    </location>
</feature>
<feature type="compositionally biased region" description="Polar residues" evidence="7">
    <location>
        <begin position="1"/>
        <end position="14"/>
    </location>
</feature>
<accession>A0ABS2YME0</accession>
<keyword evidence="4" id="KW-0371">Homeobox</keyword>
<name>A0ABS2YME0_POLSP</name>
<comment type="caution">
    <text evidence="9">The sequence shown here is derived from an EMBL/GenBank/DDBJ whole genome shotgun (WGS) entry which is preliminary data.</text>
</comment>
<sequence length="680" mass="77601">MNLSEQNTHSSTESYPVENKNELSHSYFKRNRYDDSLRLYSNSSIISQLLRKTIQNKRVAEESLFYLPPSAVPGSTTADFSQEDRSSSSSKESTLEPSSPASQPSTTTSLEADRPFNEHRQAKRARVENIIRGMAVFPNAQVPTDRDRNNPSGDARESFRENKRKQRLPQHQNHSLGEALPATRTSSKDDECHQLKEQLQSMQRLLRQLQEKFFHVYNVSDSEHDDQDETEEASFSFHTNSMNTEFMTTSDYDLSAGFDGGFEKMEKVKEAQRDILPFGHIAPSMLADGKSLSDTLKHELSRVVKESVDSVLKKFTSVLSSQASQLQNHQESISDNMASESKNLPPYAPELAHFQDSVKPRHFEYYQNAEAPADEDQTEALSLVVRKSSLNHPSSVSQGLKRPYHLPQTPFQFNYHQAVQENQILEHLLKYGPHGNFGSRPCIPPSVDRSSPELVDIPWEAIKVRSKVISSHVAQQSHQAPLSQVPVDSHCLPHVKMECGDLQNTAERNPYMSLNISFTKIDFHKCEGLTPNHLKKAKLMFFYTRYPSSNVLKTFFPDVKFNRCITSQLIKWFSNFREFYYIQMEKFARQAVVDGVNNAKDLTVSRDSELFRALNMHYNKANDFQVPDRFIEVAEITLQEFFNAISMAKDTDPSWKKAIYKVICKLDSEAPAQLKSSNCL</sequence>
<keyword evidence="10" id="KW-1185">Reference proteome</keyword>
<evidence type="ECO:0000256" key="4">
    <source>
        <dbReference type="ARBA" id="ARBA00023155"/>
    </source>
</evidence>
<feature type="region of interest" description="Disordered" evidence="7">
    <location>
        <begin position="68"/>
        <end position="122"/>
    </location>
</feature>
<evidence type="ECO:0000256" key="5">
    <source>
        <dbReference type="ARBA" id="ARBA00023163"/>
    </source>
</evidence>
<evidence type="ECO:0000256" key="2">
    <source>
        <dbReference type="ARBA" id="ARBA00023015"/>
    </source>
</evidence>
<evidence type="ECO:0000256" key="6">
    <source>
        <dbReference type="ARBA" id="ARBA00023242"/>
    </source>
</evidence>
<evidence type="ECO:0000313" key="9">
    <source>
        <dbReference type="EMBL" id="MBN3287053.1"/>
    </source>
</evidence>
<dbReference type="Gene3D" id="1.10.10.500">
    <property type="entry name" value="Homeo-prospero domain"/>
    <property type="match status" value="1"/>
</dbReference>
<evidence type="ECO:0000256" key="7">
    <source>
        <dbReference type="SAM" id="MobiDB-lite"/>
    </source>
</evidence>
<evidence type="ECO:0000256" key="1">
    <source>
        <dbReference type="ARBA" id="ARBA00004123"/>
    </source>
</evidence>
<protein>
    <submittedName>
        <fullName evidence="9">PROX1 protein</fullName>
    </submittedName>
</protein>
<dbReference type="InterPro" id="IPR037131">
    <property type="entry name" value="Homeo_prospero_dom_sf"/>
</dbReference>